<evidence type="ECO:0000313" key="3">
    <source>
        <dbReference type="Proteomes" id="UP000192639"/>
    </source>
</evidence>
<dbReference type="Proteomes" id="UP000192639">
    <property type="component" value="Unassembled WGS sequence"/>
</dbReference>
<dbReference type="VEuPathDB" id="MicrosporidiaDB:ECANGB1_2124"/>
<dbReference type="EMBL" id="LWDP01000073">
    <property type="protein sequence ID" value="ORD93506.1"/>
    <property type="molecule type" value="Genomic_DNA"/>
</dbReference>
<proteinExistence type="predicted"/>
<keyword evidence="3" id="KW-1185">Reference proteome</keyword>
<keyword evidence="1" id="KW-0472">Membrane</keyword>
<keyword evidence="1" id="KW-0812">Transmembrane</keyword>
<dbReference type="AlphaFoldDB" id="A0A1Y1S527"/>
<name>A0A1Y1S527_9MICR</name>
<gene>
    <name evidence="2" type="ORF">ECANGB1_2124</name>
</gene>
<reference evidence="2 3" key="1">
    <citation type="journal article" date="2017" name="Environ. Microbiol.">
        <title>Decay of the glycolytic pathway and adaptation to intranuclear parasitism within Enterocytozoonidae microsporidia.</title>
        <authorList>
            <person name="Wiredu Boakye D."/>
            <person name="Jaroenlak P."/>
            <person name="Prachumwat A."/>
            <person name="Williams T.A."/>
            <person name="Bateman K.S."/>
            <person name="Itsathitphaisarn O."/>
            <person name="Sritunyalucksana K."/>
            <person name="Paszkiewicz K.H."/>
            <person name="Moore K.A."/>
            <person name="Stentiford G.D."/>
            <person name="Williams B.A."/>
        </authorList>
    </citation>
    <scope>NUCLEOTIDE SEQUENCE [LARGE SCALE GENOMIC DNA]</scope>
    <source>
        <strain evidence="2 3">GB1</strain>
    </source>
</reference>
<evidence type="ECO:0000313" key="2">
    <source>
        <dbReference type="EMBL" id="ORD93506.1"/>
    </source>
</evidence>
<feature type="transmembrane region" description="Helical" evidence="1">
    <location>
        <begin position="68"/>
        <end position="88"/>
    </location>
</feature>
<organism evidence="2 3">
    <name type="scientific">Enterospora canceri</name>
    <dbReference type="NCBI Taxonomy" id="1081671"/>
    <lineage>
        <taxon>Eukaryota</taxon>
        <taxon>Fungi</taxon>
        <taxon>Fungi incertae sedis</taxon>
        <taxon>Microsporidia</taxon>
        <taxon>Enterocytozoonidae</taxon>
        <taxon>Enterospora</taxon>
    </lineage>
</organism>
<dbReference type="OrthoDB" id="10558569at2759"/>
<sequence>MNGMLILLIKIDDFSQFINKWVEIKYRILSKVNQNYVRSILGCCDDAKECEVGCFNRIGQLFRRTVQIIHKVIIGLFILDSISLALYVNK</sequence>
<protein>
    <submittedName>
        <fullName evidence="2">Uncharacterized protein</fullName>
    </submittedName>
</protein>
<accession>A0A1Y1S527</accession>
<comment type="caution">
    <text evidence="2">The sequence shown here is derived from an EMBL/GenBank/DDBJ whole genome shotgun (WGS) entry which is preliminary data.</text>
</comment>
<keyword evidence="1" id="KW-1133">Transmembrane helix</keyword>
<evidence type="ECO:0000256" key="1">
    <source>
        <dbReference type="SAM" id="Phobius"/>
    </source>
</evidence>